<evidence type="ECO:0000313" key="3">
    <source>
        <dbReference type="Proteomes" id="UP001281656"/>
    </source>
</evidence>
<reference evidence="2 3" key="1">
    <citation type="submission" date="2023-04" db="EMBL/GenBank/DDBJ databases">
        <title>Clostridium tannerae sp. nov., isolated from the fecal material of an alpaca.</title>
        <authorList>
            <person name="Miller S."/>
            <person name="Hendry M."/>
            <person name="King J."/>
            <person name="Sankaranarayanan K."/>
            <person name="Lawson P.A."/>
        </authorList>
    </citation>
    <scope>NUCLEOTIDE SEQUENCE [LARGE SCALE GENOMIC DNA]</scope>
    <source>
        <strain evidence="2 3">A1-XYC3</strain>
    </source>
</reference>
<evidence type="ECO:0000313" key="2">
    <source>
        <dbReference type="EMBL" id="MDW8802088.1"/>
    </source>
</evidence>
<organism evidence="2 3">
    <name type="scientific">Clostridium tanneri</name>
    <dbReference type="NCBI Taxonomy" id="3037988"/>
    <lineage>
        <taxon>Bacteria</taxon>
        <taxon>Bacillati</taxon>
        <taxon>Bacillota</taxon>
        <taxon>Clostridia</taxon>
        <taxon>Eubacteriales</taxon>
        <taxon>Clostridiaceae</taxon>
        <taxon>Clostridium</taxon>
    </lineage>
</organism>
<keyword evidence="3" id="KW-1185">Reference proteome</keyword>
<name>A0ABU4JVY5_9CLOT</name>
<keyword evidence="1" id="KW-0812">Transmembrane</keyword>
<proteinExistence type="predicted"/>
<comment type="caution">
    <text evidence="2">The sequence shown here is derived from an EMBL/GenBank/DDBJ whole genome shotgun (WGS) entry which is preliminary data.</text>
</comment>
<protein>
    <submittedName>
        <fullName evidence="2">Uncharacterized protein</fullName>
    </submittedName>
</protein>
<keyword evidence="1" id="KW-1133">Transmembrane helix</keyword>
<keyword evidence="1" id="KW-0472">Membrane</keyword>
<gene>
    <name evidence="2" type="ORF">P8V03_13100</name>
</gene>
<evidence type="ECO:0000256" key="1">
    <source>
        <dbReference type="SAM" id="Phobius"/>
    </source>
</evidence>
<feature type="transmembrane region" description="Helical" evidence="1">
    <location>
        <begin position="30"/>
        <end position="51"/>
    </location>
</feature>
<accession>A0ABU4JVY5</accession>
<dbReference type="EMBL" id="JARUJP010000015">
    <property type="protein sequence ID" value="MDW8802088.1"/>
    <property type="molecule type" value="Genomic_DNA"/>
</dbReference>
<sequence length="70" mass="7955">MAITFVIIGYGILFMIDGYPVLKEYKLRKFLPYAIIFLIAFISSCLIALEIRIPSPSEGIKKVIMVITEE</sequence>
<dbReference type="Proteomes" id="UP001281656">
    <property type="component" value="Unassembled WGS sequence"/>
</dbReference>
<dbReference type="RefSeq" id="WP_318798443.1">
    <property type="nucleotide sequence ID" value="NZ_JARUJP010000015.1"/>
</dbReference>